<accession>A0A238LA90</accession>
<dbReference type="InterPro" id="IPR002110">
    <property type="entry name" value="Ankyrin_rpt"/>
</dbReference>
<dbReference type="InterPro" id="IPR050745">
    <property type="entry name" value="Multifunctional_regulatory"/>
</dbReference>
<dbReference type="Pfam" id="PF00023">
    <property type="entry name" value="Ank"/>
    <property type="match status" value="1"/>
</dbReference>
<dbReference type="Gene3D" id="1.25.40.20">
    <property type="entry name" value="Ankyrin repeat-containing domain"/>
    <property type="match status" value="1"/>
</dbReference>
<dbReference type="PROSITE" id="PS50088">
    <property type="entry name" value="ANK_REPEAT"/>
    <property type="match status" value="1"/>
</dbReference>
<keyword evidence="1" id="KW-0677">Repeat</keyword>
<evidence type="ECO:0000256" key="1">
    <source>
        <dbReference type="ARBA" id="ARBA00022737"/>
    </source>
</evidence>
<dbReference type="PANTHER" id="PTHR24189:SF50">
    <property type="entry name" value="ANKYRIN REPEAT AND SOCS BOX PROTEIN 2"/>
    <property type="match status" value="1"/>
</dbReference>
<evidence type="ECO:0000313" key="4">
    <source>
        <dbReference type="EMBL" id="SMY06599.1"/>
    </source>
</evidence>
<sequence length="187" mass="20775">MDIEKQPHVDFFYLVHDSMTEGDIAMLELIATENPPFPLGLDDLLSRQWLTNAIHTCNLDTIAWVLSKGPDVNYQDGEGYIPLKSALEVETESLPLKVNKSDLTIAIIDLLLAAGARINQRMTLDETVLHAAVFRSSPKVIAHLLACGADPHAEDAEHISGKPIDLVRYARAPKEVEALLKEAMRRR</sequence>
<dbReference type="EMBL" id="FXZK01000001">
    <property type="protein sequence ID" value="SMY06599.1"/>
    <property type="molecule type" value="Genomic_DNA"/>
</dbReference>
<name>A0A238LA90_9RHOB</name>
<feature type="repeat" description="ANK" evidence="3">
    <location>
        <begin position="124"/>
        <end position="156"/>
    </location>
</feature>
<evidence type="ECO:0000256" key="3">
    <source>
        <dbReference type="PROSITE-ProRule" id="PRU00023"/>
    </source>
</evidence>
<dbReference type="PANTHER" id="PTHR24189">
    <property type="entry name" value="MYOTROPHIN"/>
    <property type="match status" value="1"/>
</dbReference>
<keyword evidence="5" id="KW-1185">Reference proteome</keyword>
<evidence type="ECO:0000256" key="2">
    <source>
        <dbReference type="ARBA" id="ARBA00023043"/>
    </source>
</evidence>
<dbReference type="SUPFAM" id="SSF48403">
    <property type="entry name" value="Ankyrin repeat"/>
    <property type="match status" value="1"/>
</dbReference>
<keyword evidence="2 3" id="KW-0040">ANK repeat</keyword>
<dbReference type="AlphaFoldDB" id="A0A238LA90"/>
<evidence type="ECO:0000313" key="5">
    <source>
        <dbReference type="Proteomes" id="UP000201613"/>
    </source>
</evidence>
<gene>
    <name evidence="4" type="ORF">LOM8899_00726</name>
</gene>
<proteinExistence type="predicted"/>
<dbReference type="GO" id="GO:0005737">
    <property type="term" value="C:cytoplasm"/>
    <property type="evidence" value="ECO:0007669"/>
    <property type="project" value="TreeGrafter"/>
</dbReference>
<reference evidence="4 5" key="1">
    <citation type="submission" date="2017-05" db="EMBL/GenBank/DDBJ databases">
        <authorList>
            <person name="Song R."/>
            <person name="Chenine A.L."/>
            <person name="Ruprecht R.M."/>
        </authorList>
    </citation>
    <scope>NUCLEOTIDE SEQUENCE [LARGE SCALE GENOMIC DNA]</scope>
    <source>
        <strain evidence="4 5">CECT 8899</strain>
    </source>
</reference>
<protein>
    <submittedName>
        <fullName evidence="4">Ankyrin repeats (3 copies)</fullName>
    </submittedName>
</protein>
<dbReference type="Proteomes" id="UP000201613">
    <property type="component" value="Unassembled WGS sequence"/>
</dbReference>
<dbReference type="RefSeq" id="WP_093990755.1">
    <property type="nucleotide sequence ID" value="NZ_FXZK01000001.1"/>
</dbReference>
<dbReference type="InterPro" id="IPR036770">
    <property type="entry name" value="Ankyrin_rpt-contain_sf"/>
</dbReference>
<organism evidence="4 5">
    <name type="scientific">Flavimaricola marinus</name>
    <dbReference type="NCBI Taxonomy" id="1819565"/>
    <lineage>
        <taxon>Bacteria</taxon>
        <taxon>Pseudomonadati</taxon>
        <taxon>Pseudomonadota</taxon>
        <taxon>Alphaproteobacteria</taxon>
        <taxon>Rhodobacterales</taxon>
        <taxon>Paracoccaceae</taxon>
        <taxon>Flavimaricola</taxon>
    </lineage>
</organism>
<dbReference type="OrthoDB" id="7835811at2"/>